<keyword evidence="3 4" id="KW-0732">Signal</keyword>
<evidence type="ECO:0000313" key="5">
    <source>
        <dbReference type="EMBL" id="TDV55270.1"/>
    </source>
</evidence>
<dbReference type="Proteomes" id="UP000294927">
    <property type="component" value="Unassembled WGS sequence"/>
</dbReference>
<feature type="chain" id="PRO_5038655433" evidence="4">
    <location>
        <begin position="21"/>
        <end position="436"/>
    </location>
</feature>
<evidence type="ECO:0000256" key="2">
    <source>
        <dbReference type="ARBA" id="ARBA00022448"/>
    </source>
</evidence>
<proteinExistence type="inferred from homology"/>
<dbReference type="PANTHER" id="PTHR30061:SF50">
    <property type="entry name" value="MALTOSE_MALTODEXTRIN-BINDING PERIPLASMIC PROTEIN"/>
    <property type="match status" value="1"/>
</dbReference>
<dbReference type="PROSITE" id="PS51257">
    <property type="entry name" value="PROKAR_LIPOPROTEIN"/>
    <property type="match status" value="1"/>
</dbReference>
<evidence type="ECO:0000313" key="6">
    <source>
        <dbReference type="Proteomes" id="UP000294927"/>
    </source>
</evidence>
<keyword evidence="2" id="KW-0813">Transport</keyword>
<dbReference type="GO" id="GO:0042956">
    <property type="term" value="P:maltodextrin transmembrane transport"/>
    <property type="evidence" value="ECO:0007669"/>
    <property type="project" value="TreeGrafter"/>
</dbReference>
<dbReference type="OrthoDB" id="2507686at2"/>
<comment type="caution">
    <text evidence="5">The sequence shown here is derived from an EMBL/GenBank/DDBJ whole genome shotgun (WGS) entry which is preliminary data.</text>
</comment>
<name>A0A4R7VYL1_9PSEU</name>
<sequence length="436" mass="45959">MNRRRILAVAALGVVAIACAPPQASNDNPQQTGAAGATIGATTGDLRVWLFQEAANAPKEAVVTEAKAEFEKAHPGVTVNVEYLPVDGRATRFNGAFNDKTSAPDVAEFGNTDLAGYTASNGFADLTGDIKAWPDSGDLVPEVLDTATVDERTYGIPWFTGTRALYYRTDVFTELGLKPPRTLKELTETARRIRAAKPDLYGIAVGGKYQFALLPYIWANGGDVAKQDGDTWKSTIDSEQARAGMTQYAELLKDDICPPSACAQLTGSQSVAAFAGGKAGMTIGGDFNRAAVEAGAVKGKYAVVPLPGTKSGSIAPAFAGGNLLGVFRSSDRYTLSLEFIKLLGGKRYQEKMFGAMGNMPTFSDVQDRVADDDPFLEPFIRTAQAGTRFVPSTPAWTKIDAAAVLPTAVQQVATGQLDVDAATSAAAGEMNESFGG</sequence>
<dbReference type="InterPro" id="IPR006059">
    <property type="entry name" value="SBP"/>
</dbReference>
<feature type="signal peptide" evidence="4">
    <location>
        <begin position="1"/>
        <end position="20"/>
    </location>
</feature>
<organism evidence="5 6">
    <name type="scientific">Actinophytocola oryzae</name>
    <dbReference type="NCBI Taxonomy" id="502181"/>
    <lineage>
        <taxon>Bacteria</taxon>
        <taxon>Bacillati</taxon>
        <taxon>Actinomycetota</taxon>
        <taxon>Actinomycetes</taxon>
        <taxon>Pseudonocardiales</taxon>
        <taxon>Pseudonocardiaceae</taxon>
    </lineage>
</organism>
<dbReference type="Pfam" id="PF13416">
    <property type="entry name" value="SBP_bac_8"/>
    <property type="match status" value="1"/>
</dbReference>
<keyword evidence="6" id="KW-1185">Reference proteome</keyword>
<dbReference type="GO" id="GO:0015768">
    <property type="term" value="P:maltose transport"/>
    <property type="evidence" value="ECO:0007669"/>
    <property type="project" value="TreeGrafter"/>
</dbReference>
<reference evidence="5 6" key="1">
    <citation type="submission" date="2019-03" db="EMBL/GenBank/DDBJ databases">
        <title>Genomic Encyclopedia of Archaeal and Bacterial Type Strains, Phase II (KMG-II): from individual species to whole genera.</title>
        <authorList>
            <person name="Goeker M."/>
        </authorList>
    </citation>
    <scope>NUCLEOTIDE SEQUENCE [LARGE SCALE GENOMIC DNA]</scope>
    <source>
        <strain evidence="5 6">DSM 45499</strain>
    </source>
</reference>
<evidence type="ECO:0000256" key="4">
    <source>
        <dbReference type="SAM" id="SignalP"/>
    </source>
</evidence>
<dbReference type="GO" id="GO:1901982">
    <property type="term" value="F:maltose binding"/>
    <property type="evidence" value="ECO:0007669"/>
    <property type="project" value="TreeGrafter"/>
</dbReference>
<dbReference type="PANTHER" id="PTHR30061">
    <property type="entry name" value="MALTOSE-BINDING PERIPLASMIC PROTEIN"/>
    <property type="match status" value="1"/>
</dbReference>
<protein>
    <submittedName>
        <fullName evidence="5">Carbohydrate ABC transporter substrate-binding protein (CUT1 family)</fullName>
    </submittedName>
</protein>
<dbReference type="RefSeq" id="WP_133902353.1">
    <property type="nucleotide sequence ID" value="NZ_SOCP01000003.1"/>
</dbReference>
<accession>A0A4R7VYL1</accession>
<gene>
    <name evidence="5" type="ORF">CLV71_103511</name>
</gene>
<dbReference type="GO" id="GO:0055052">
    <property type="term" value="C:ATP-binding cassette (ABC) transporter complex, substrate-binding subunit-containing"/>
    <property type="evidence" value="ECO:0007669"/>
    <property type="project" value="TreeGrafter"/>
</dbReference>
<dbReference type="SUPFAM" id="SSF53850">
    <property type="entry name" value="Periplasmic binding protein-like II"/>
    <property type="match status" value="1"/>
</dbReference>
<evidence type="ECO:0000256" key="1">
    <source>
        <dbReference type="ARBA" id="ARBA00008520"/>
    </source>
</evidence>
<comment type="similarity">
    <text evidence="1">Belongs to the bacterial solute-binding protein 1 family.</text>
</comment>
<dbReference type="EMBL" id="SOCP01000003">
    <property type="protein sequence ID" value="TDV55270.1"/>
    <property type="molecule type" value="Genomic_DNA"/>
</dbReference>
<dbReference type="Gene3D" id="3.40.190.10">
    <property type="entry name" value="Periplasmic binding protein-like II"/>
    <property type="match status" value="2"/>
</dbReference>
<dbReference type="AlphaFoldDB" id="A0A4R7VYL1"/>
<evidence type="ECO:0000256" key="3">
    <source>
        <dbReference type="ARBA" id="ARBA00022729"/>
    </source>
</evidence>